<feature type="binding site" evidence="5">
    <location>
        <position position="202"/>
    </location>
    <ligand>
        <name>ATP</name>
        <dbReference type="ChEBI" id="CHEBI:30616"/>
    </ligand>
</feature>
<dbReference type="EMBL" id="CP135137">
    <property type="protein sequence ID" value="WWR11404.1"/>
    <property type="molecule type" value="Genomic_DNA"/>
</dbReference>
<reference evidence="9" key="1">
    <citation type="submission" date="2023-09" db="EMBL/GenBank/DDBJ databases">
        <title>Genomes of two closely related lineages of the louse Polyplax serrata with different host specificities.</title>
        <authorList>
            <person name="Martinu J."/>
            <person name="Tarabai H."/>
            <person name="Stefka J."/>
            <person name="Hypsa V."/>
        </authorList>
    </citation>
    <scope>NUCLEOTIDE SEQUENCE [LARGE SCALE GENOMIC DNA]</scope>
    <source>
        <strain evidence="9">98ZLc_SE</strain>
    </source>
</reference>
<feature type="domain" description="Adenylate kinase active site lid" evidence="8">
    <location>
        <begin position="122"/>
        <end position="157"/>
    </location>
</feature>
<feature type="binding site" evidence="5">
    <location>
        <position position="91"/>
    </location>
    <ligand>
        <name>AMP</name>
        <dbReference type="ChEBI" id="CHEBI:456215"/>
    </ligand>
</feature>
<dbReference type="GO" id="GO:0016301">
    <property type="term" value="F:kinase activity"/>
    <property type="evidence" value="ECO:0007669"/>
    <property type="project" value="UniProtKB-KW"/>
</dbReference>
<keyword evidence="3 5" id="KW-0547">Nucleotide-binding</keyword>
<evidence type="ECO:0000256" key="2">
    <source>
        <dbReference type="ARBA" id="ARBA00022727"/>
    </source>
</evidence>
<feature type="binding site" evidence="5">
    <location>
        <position position="31"/>
    </location>
    <ligand>
        <name>AMP</name>
        <dbReference type="ChEBI" id="CHEBI:456215"/>
    </ligand>
</feature>
<dbReference type="InterPro" id="IPR000850">
    <property type="entry name" value="Adenylat/UMP-CMP_kin"/>
</dbReference>
<dbReference type="EC" id="2.7.4.3" evidence="5 7"/>
<dbReference type="InterPro" id="IPR033690">
    <property type="entry name" value="Adenylat_kinase_CS"/>
</dbReference>
<proteinExistence type="inferred from homology"/>
<dbReference type="InterPro" id="IPR007862">
    <property type="entry name" value="Adenylate_kinase_lid-dom"/>
</dbReference>
<comment type="catalytic activity">
    <reaction evidence="5 7">
        <text>AMP + ATP = 2 ADP</text>
        <dbReference type="Rhea" id="RHEA:12973"/>
        <dbReference type="ChEBI" id="CHEBI:30616"/>
        <dbReference type="ChEBI" id="CHEBI:456215"/>
        <dbReference type="ChEBI" id="CHEBI:456216"/>
        <dbReference type="EC" id="2.7.4.3"/>
    </reaction>
</comment>
<dbReference type="Proteomes" id="UP001368618">
    <property type="component" value="Chromosome"/>
</dbReference>
<protein>
    <recommendedName>
        <fullName evidence="5 7">Adenylate kinase</fullName>
        <shortName evidence="5">AK</shortName>
        <ecNumber evidence="5 7">2.7.4.3</ecNumber>
    </recommendedName>
    <alternativeName>
        <fullName evidence="5">ATP-AMP transphosphorylase</fullName>
    </alternativeName>
    <alternativeName>
        <fullName evidence="5">ATP:AMP phosphotransferase</fullName>
    </alternativeName>
    <alternativeName>
        <fullName evidence="5">Adenylate monophosphate kinase</fullName>
    </alternativeName>
</protein>
<evidence type="ECO:0000256" key="5">
    <source>
        <dbReference type="HAMAP-Rule" id="MF_00235"/>
    </source>
</evidence>
<keyword evidence="4 5" id="KW-0418">Kinase</keyword>
<evidence type="ECO:0000256" key="1">
    <source>
        <dbReference type="ARBA" id="ARBA00022679"/>
    </source>
</evidence>
<keyword evidence="5" id="KW-0963">Cytoplasm</keyword>
<feature type="region of interest" description="LID" evidence="5">
    <location>
        <begin position="121"/>
        <end position="158"/>
    </location>
</feature>
<evidence type="ECO:0000256" key="7">
    <source>
        <dbReference type="RuleBase" id="RU003331"/>
    </source>
</evidence>
<evidence type="ECO:0000256" key="6">
    <source>
        <dbReference type="RuleBase" id="RU003330"/>
    </source>
</evidence>
<evidence type="ECO:0000256" key="4">
    <source>
        <dbReference type="ARBA" id="ARBA00022777"/>
    </source>
</evidence>
<feature type="binding site" evidence="5">
    <location>
        <begin position="10"/>
        <end position="15"/>
    </location>
    <ligand>
        <name>ATP</name>
        <dbReference type="ChEBI" id="CHEBI:30616"/>
    </ligand>
</feature>
<keyword evidence="2 5" id="KW-0545">Nucleotide biosynthesis</keyword>
<feature type="binding site" evidence="5">
    <location>
        <position position="122"/>
    </location>
    <ligand>
        <name>ATP</name>
        <dbReference type="ChEBI" id="CHEBI:30616"/>
    </ligand>
</feature>
<organism evidence="9 10">
    <name type="scientific">Candidatus Legionella polyplacis</name>
    <dbReference type="NCBI Taxonomy" id="2005262"/>
    <lineage>
        <taxon>Bacteria</taxon>
        <taxon>Pseudomonadati</taxon>
        <taxon>Pseudomonadota</taxon>
        <taxon>Gammaproteobacteria</taxon>
        <taxon>Legionellales</taxon>
        <taxon>Legionellaceae</taxon>
        <taxon>Legionella</taxon>
    </lineage>
</organism>
<name>A0ABZ2GVB0_9GAMM</name>
<comment type="pathway">
    <text evidence="5">Purine metabolism; AMP biosynthesis via salvage pathway; AMP from ADP: step 1/1.</text>
</comment>
<evidence type="ECO:0000313" key="10">
    <source>
        <dbReference type="Proteomes" id="UP001368618"/>
    </source>
</evidence>
<dbReference type="Gene3D" id="3.40.50.300">
    <property type="entry name" value="P-loop containing nucleotide triphosphate hydrolases"/>
    <property type="match status" value="1"/>
</dbReference>
<sequence>MNIILLGFPGSGKSTQGNMIANYFNLLHISTGNILRSNKKLLNIKNNNFNLIKKGKLLPDNFITNVIMKYIKNSKNKNGLLFDGFPRTINQAQSLKKRNIIINFIIELQIPEKILIKRISGRRIHLPSGRIYHINFNPPKIYGIDDITGEPLIHREDDQENSIKNRLYSYYINTKPIIKYFDNWKKINFSDFPKFYKINANKEKEKIFKKILKYIQNIK</sequence>
<dbReference type="InterPro" id="IPR006259">
    <property type="entry name" value="Adenyl_kin_sub"/>
</dbReference>
<comment type="subunit">
    <text evidence="5 7">Monomer.</text>
</comment>
<dbReference type="NCBIfam" id="TIGR01351">
    <property type="entry name" value="adk"/>
    <property type="match status" value="1"/>
</dbReference>
<comment type="subcellular location">
    <subcellularLocation>
        <location evidence="5 7">Cytoplasm</location>
    </subcellularLocation>
</comment>
<gene>
    <name evidence="5" type="primary">adk</name>
    <name evidence="9" type="ORF">RQL39_01760</name>
</gene>
<keyword evidence="10" id="KW-1185">Reference proteome</keyword>
<keyword evidence="5 7" id="KW-0067">ATP-binding</keyword>
<feature type="binding site" evidence="5">
    <location>
        <begin position="131"/>
        <end position="132"/>
    </location>
    <ligand>
        <name>ATP</name>
        <dbReference type="ChEBI" id="CHEBI:30616"/>
    </ligand>
</feature>
<feature type="binding site" evidence="5">
    <location>
        <position position="36"/>
    </location>
    <ligand>
        <name>AMP</name>
        <dbReference type="ChEBI" id="CHEBI:456215"/>
    </ligand>
</feature>
<dbReference type="Pfam" id="PF00406">
    <property type="entry name" value="ADK"/>
    <property type="match status" value="1"/>
</dbReference>
<evidence type="ECO:0000259" key="8">
    <source>
        <dbReference type="Pfam" id="PF05191"/>
    </source>
</evidence>
<keyword evidence="1 5" id="KW-0808">Transferase</keyword>
<comment type="function">
    <text evidence="5">Catalyzes the reversible transfer of the terminal phosphate group between ATP and AMP. Plays an important role in cellular energy homeostasis and in adenine nucleotide metabolism.</text>
</comment>
<feature type="binding site" evidence="5">
    <location>
        <position position="155"/>
    </location>
    <ligand>
        <name>AMP</name>
        <dbReference type="ChEBI" id="CHEBI:456215"/>
    </ligand>
</feature>
<accession>A0ABZ2GVB0</accession>
<comment type="domain">
    <text evidence="5">Consists of three domains, a large central CORE domain and two small peripheral domains, NMPbind and LID, which undergo movements during catalysis. The LID domain closes over the site of phosphoryl transfer upon ATP binding. Assembling and dissambling the active center during each catalytic cycle provides an effective means to prevent ATP hydrolysis.</text>
</comment>
<dbReference type="PANTHER" id="PTHR23359">
    <property type="entry name" value="NUCLEOTIDE KINASE"/>
    <property type="match status" value="1"/>
</dbReference>
<comment type="caution">
    <text evidence="5">Lacks conserved residue(s) required for the propagation of feature annotation.</text>
</comment>
<dbReference type="Pfam" id="PF05191">
    <property type="entry name" value="ADK_lid"/>
    <property type="match status" value="1"/>
</dbReference>
<dbReference type="PRINTS" id="PR00094">
    <property type="entry name" value="ADENYLTKNASE"/>
</dbReference>
<dbReference type="CDD" id="cd01428">
    <property type="entry name" value="ADK"/>
    <property type="match status" value="1"/>
</dbReference>
<feature type="binding site" evidence="5">
    <location>
        <begin position="84"/>
        <end position="87"/>
    </location>
    <ligand>
        <name>AMP</name>
        <dbReference type="ChEBI" id="CHEBI:456215"/>
    </ligand>
</feature>
<comment type="similarity">
    <text evidence="5 6">Belongs to the adenylate kinase family.</text>
</comment>
<evidence type="ECO:0000256" key="3">
    <source>
        <dbReference type="ARBA" id="ARBA00022741"/>
    </source>
</evidence>
<feature type="binding site" evidence="5">
    <location>
        <position position="166"/>
    </location>
    <ligand>
        <name>AMP</name>
        <dbReference type="ChEBI" id="CHEBI:456215"/>
    </ligand>
</feature>
<dbReference type="InterPro" id="IPR027417">
    <property type="entry name" value="P-loop_NTPase"/>
</dbReference>
<dbReference type="PROSITE" id="PS00113">
    <property type="entry name" value="ADENYLATE_KINASE"/>
    <property type="match status" value="1"/>
</dbReference>
<dbReference type="SUPFAM" id="SSF52540">
    <property type="entry name" value="P-loop containing nucleoside triphosphate hydrolases"/>
    <property type="match status" value="1"/>
</dbReference>
<dbReference type="HAMAP" id="MF_00235">
    <property type="entry name" value="Adenylate_kinase_Adk"/>
    <property type="match status" value="1"/>
</dbReference>
<dbReference type="RefSeq" id="WP_338515991.1">
    <property type="nucleotide sequence ID" value="NZ_CP135137.1"/>
</dbReference>
<evidence type="ECO:0000313" key="9">
    <source>
        <dbReference type="EMBL" id="WWR11404.1"/>
    </source>
</evidence>
<feature type="binding site" evidence="5">
    <location>
        <begin position="56"/>
        <end position="58"/>
    </location>
    <ligand>
        <name>AMP</name>
        <dbReference type="ChEBI" id="CHEBI:456215"/>
    </ligand>
</feature>